<dbReference type="Proteomes" id="UP000001075">
    <property type="component" value="Unassembled WGS sequence"/>
</dbReference>
<evidence type="ECO:0000313" key="2">
    <source>
        <dbReference type="Proteomes" id="UP000001075"/>
    </source>
</evidence>
<evidence type="ECO:0000313" key="1">
    <source>
        <dbReference type="EMBL" id="EGW08658.1"/>
    </source>
</evidence>
<accession>G3HHY3</accession>
<gene>
    <name evidence="1" type="ORF">I79_010244</name>
</gene>
<dbReference type="STRING" id="10029.G3HHY3"/>
<proteinExistence type="predicted"/>
<dbReference type="AlphaFoldDB" id="G3HHY3"/>
<name>G3HHY3_CRIGR</name>
<sequence length="54" mass="6356">MAWAVVNEIEKQLNAIRDNIKIGEEHAAKLDRKWKNSRSDLMMQNKSTKIFKIN</sequence>
<protein>
    <submittedName>
        <fullName evidence="1">Structural maintenance of chromosomes protein 6</fullName>
    </submittedName>
</protein>
<reference evidence="2" key="1">
    <citation type="journal article" date="2011" name="Nat. Biotechnol.">
        <title>The genomic sequence of the Chinese hamster ovary (CHO)-K1 cell line.</title>
        <authorList>
            <person name="Xu X."/>
            <person name="Nagarajan H."/>
            <person name="Lewis N.E."/>
            <person name="Pan S."/>
            <person name="Cai Z."/>
            <person name="Liu X."/>
            <person name="Chen W."/>
            <person name="Xie M."/>
            <person name="Wang W."/>
            <person name="Hammond S."/>
            <person name="Andersen M.R."/>
            <person name="Neff N."/>
            <person name="Passarelli B."/>
            <person name="Koh W."/>
            <person name="Fan H.C."/>
            <person name="Wang J."/>
            <person name="Gui Y."/>
            <person name="Lee K.H."/>
            <person name="Betenbaugh M.J."/>
            <person name="Quake S.R."/>
            <person name="Famili I."/>
            <person name="Palsson B.O."/>
            <person name="Wang J."/>
        </authorList>
    </citation>
    <scope>NUCLEOTIDE SEQUENCE [LARGE SCALE GENOMIC DNA]</scope>
    <source>
        <strain evidence="2">CHO K1 cell line</strain>
    </source>
</reference>
<dbReference type="EMBL" id="JH000393">
    <property type="protein sequence ID" value="EGW08658.1"/>
    <property type="molecule type" value="Genomic_DNA"/>
</dbReference>
<organism evidence="1 2">
    <name type="scientific">Cricetulus griseus</name>
    <name type="common">Chinese hamster</name>
    <name type="synonym">Cricetulus barabensis griseus</name>
    <dbReference type="NCBI Taxonomy" id="10029"/>
    <lineage>
        <taxon>Eukaryota</taxon>
        <taxon>Metazoa</taxon>
        <taxon>Chordata</taxon>
        <taxon>Craniata</taxon>
        <taxon>Vertebrata</taxon>
        <taxon>Euteleostomi</taxon>
        <taxon>Mammalia</taxon>
        <taxon>Eutheria</taxon>
        <taxon>Euarchontoglires</taxon>
        <taxon>Glires</taxon>
        <taxon>Rodentia</taxon>
        <taxon>Myomorpha</taxon>
        <taxon>Muroidea</taxon>
        <taxon>Cricetidae</taxon>
        <taxon>Cricetinae</taxon>
        <taxon>Cricetulus</taxon>
    </lineage>
</organism>
<dbReference type="InParanoid" id="G3HHY3"/>